<sequence>MLLLNTAAGERLEIPAGCVIVVMRPCNGINPSAIMYDMGEGAIVDQLSNPYGVVKKTVLDAGGIINPIEVKLLEPVLGDTGDEASTTLAQGRMIFARSRIVGRREVLEDPNGVRSRLFVDLAGNPIRINVADTLDELDGVEAGDPVDANIPIPLPSEGA</sequence>
<gene>
    <name evidence="1" type="ORF">DI555_06610</name>
</gene>
<reference evidence="1 2" key="1">
    <citation type="submission" date="2017-08" db="EMBL/GenBank/DDBJ databases">
        <title>Infants hospitalized years apart are colonized by the same room-sourced microbial strains.</title>
        <authorList>
            <person name="Brooks B."/>
            <person name="Olm M.R."/>
            <person name="Firek B.A."/>
            <person name="Baker R."/>
            <person name="Thomas B.C."/>
            <person name="Morowitz M.J."/>
            <person name="Banfield J.F."/>
        </authorList>
    </citation>
    <scope>NUCLEOTIDE SEQUENCE [LARGE SCALE GENOMIC DNA]</scope>
    <source>
        <strain evidence="1">S2_005_002_R2_33</strain>
    </source>
</reference>
<proteinExistence type="predicted"/>
<name>A0A2W5QXZ7_9SPHN</name>
<organism evidence="1 2">
    <name type="scientific">Novosphingobium pentaromativorans</name>
    <dbReference type="NCBI Taxonomy" id="205844"/>
    <lineage>
        <taxon>Bacteria</taxon>
        <taxon>Pseudomonadati</taxon>
        <taxon>Pseudomonadota</taxon>
        <taxon>Alphaproteobacteria</taxon>
        <taxon>Sphingomonadales</taxon>
        <taxon>Sphingomonadaceae</taxon>
        <taxon>Novosphingobium</taxon>
    </lineage>
</organism>
<accession>A0A2W5QXZ7</accession>
<comment type="caution">
    <text evidence="1">The sequence shown here is derived from an EMBL/GenBank/DDBJ whole genome shotgun (WGS) entry which is preliminary data.</text>
</comment>
<dbReference type="EMBL" id="QFPX01000004">
    <property type="protein sequence ID" value="PZQ56280.1"/>
    <property type="molecule type" value="Genomic_DNA"/>
</dbReference>
<dbReference type="AlphaFoldDB" id="A0A2W5QXZ7"/>
<protein>
    <submittedName>
        <fullName evidence="1">Uncharacterized protein</fullName>
    </submittedName>
</protein>
<evidence type="ECO:0000313" key="1">
    <source>
        <dbReference type="EMBL" id="PZQ56280.1"/>
    </source>
</evidence>
<dbReference type="Proteomes" id="UP000249082">
    <property type="component" value="Unassembled WGS sequence"/>
</dbReference>
<evidence type="ECO:0000313" key="2">
    <source>
        <dbReference type="Proteomes" id="UP000249082"/>
    </source>
</evidence>